<dbReference type="Gene3D" id="1.10.274.100">
    <property type="entry name" value="RNA polymerase Rpb1, domain 3"/>
    <property type="match status" value="1"/>
</dbReference>
<feature type="binding site" evidence="7">
    <location>
        <position position="477"/>
    </location>
    <ligand>
        <name>Mg(2+)</name>
        <dbReference type="ChEBI" id="CHEBI:18420"/>
    </ligand>
</feature>
<dbReference type="Gene3D" id="4.10.860.120">
    <property type="entry name" value="RNA polymerase II, clamp domain"/>
    <property type="match status" value="1"/>
</dbReference>
<evidence type="ECO:0000256" key="2">
    <source>
        <dbReference type="ARBA" id="ARBA00022679"/>
    </source>
</evidence>
<evidence type="ECO:0000313" key="10">
    <source>
        <dbReference type="EMBL" id="AFM04632.1"/>
    </source>
</evidence>
<proteinExistence type="inferred from homology"/>
<feature type="binding site" evidence="7">
    <location>
        <position position="481"/>
    </location>
    <ligand>
        <name>Mg(2+)</name>
        <dbReference type="ChEBI" id="CHEBI:18420"/>
    </ligand>
</feature>
<evidence type="ECO:0000256" key="8">
    <source>
        <dbReference type="RuleBase" id="RU004279"/>
    </source>
</evidence>
<dbReference type="InterPro" id="IPR000722">
    <property type="entry name" value="RNA_pol_asu"/>
</dbReference>
<dbReference type="Gene3D" id="2.40.50.100">
    <property type="match status" value="3"/>
</dbReference>
<keyword evidence="1 7" id="KW-0240">DNA-directed RNA polymerase</keyword>
<dbReference type="GO" id="GO:0000287">
    <property type="term" value="F:magnesium ion binding"/>
    <property type="evidence" value="ECO:0007669"/>
    <property type="project" value="UniProtKB-UniRule"/>
</dbReference>
<name>I4AKZ7_BERLS</name>
<evidence type="ECO:0000256" key="6">
    <source>
        <dbReference type="ARBA" id="ARBA00048552"/>
    </source>
</evidence>
<sequence>MSFQKNRKLKNDFKRITISLASPESILNSSFGEVTQPETINYRTYKPEMGGLFCERIFGPVKDWECHCGKYKRIRYKGIICDRCGVEVTEKKVRRERMGHIQLVVPVAHIWYFRSLPNKIGYLLGLPTKKLDQIIYYERYAVVQPGSMEDEGLQRLDFLTEDEYLDIMDKLPREEQQKDDSDPTKFIARMGAEAIVMLLDPIRLNLDQLSYDLRAAAMNETSQQRKAEALKRLRVVEAFRDAKSRNVPNEPSWMVIKMVPVIPPELRPLVPLDGGRFATSDLNDLYRRVIIRNNRLKRLIDIKAPEVILRNEKRMLQEAVDSLFDNSRKVNAVRGDGNRALKSLSDMLKGKQGRFRQNLLGKRVDYSGRSVIVVGPELKLHECGLPKNMAAELFKPFVIRKLIERGIVKTVKSAKKIVDRKDPVIWDILENVLKGHPVLLNRAPTLHRLGIQAFQPKLIEGKAIQLHPLVCTAFNADFDGDQMAVHVPLGQEAVLEASLLMLASHNILSPASGSPITVPSQDMVLGLYFLTKGRRSIPELKIEGEGMRFYSEEEVVMALNHESISKHAYIFVRTKVLNEETGELEYKTIETVAGRVLFNKCVPEESGYIDELLSKKTLTKVISKIVKQVGMARAAEFLDEIKFLGFDQAYRGGLSIGINNIPVPGNKERLVQEAKDEVAAITQNYFMGLITDNERYNQVIDIWTKVNRRITDELMTQLEEDEQGFNSIYMMMHSGARGSREQIRQLGGMRGLMAKPQKNLQGSVGEIIENPILSNFKEGLDVLEYFISTHGARKGLADTALKTADAGYLTRRLVDVAQDIIVNETDCGTLRGLTVTALKEQEEIIEPISDRILGRVSLHDVFHPEHDDQIIIESGQLIDEVDAKRAEEAGVEAVEIRSVLTCETRIGVCAKCYGRNLASGKLVQQGESVGVIAAQSIGEPGTQLTLRTFHVGGTASNIAVESTIKAKKEGKIVLEEIRTIDTLDEDGKKGKVVMSRIGELRIVDADNPNKTLASLNIPYGSFLSVKDGQMVKKDDPLMSFDPFNAVILSQYDGTVQFEGIEEGITYKEESDEQTGHRQKIIIESRDKTRNPTLTVVNAKGEGASSNVPAGAYLSIEEGQQVIAGQILVKIPRSVSKSRDITGGLPRVTELFEARNPSNPAVVSEIDGIVSYGGIKRGNREIFVESKKDGIIKKYMVQLSKHILVQENDFVKAGMPLSDGAITPADILSIKGPTAVQEYLTNEIQDVYRLQGVKINDKHIEVIVRQMMQKVEIIDPGDTYFLPNQIVDKFEVRAENDSFMDKKIVTDVGESTKLKVGMIITARALRDENSSLRRKDMKIAKVREAQPAVSKPTLRGITQASLGTKSFMSAASFQETTKVLSEASIRGKSDDLNGLKENVIVGHLIPAGTGLRKYEDLIVYDEKTYDKLEDTLADENVKSTRTEAQLNRMRLEALEAENEEETTQTVG</sequence>
<dbReference type="HAMAP" id="MF_01322">
    <property type="entry name" value="RNApol_bact_RpoC"/>
    <property type="match status" value="1"/>
</dbReference>
<dbReference type="GO" id="GO:0003677">
    <property type="term" value="F:DNA binding"/>
    <property type="evidence" value="ECO:0007669"/>
    <property type="project" value="UniProtKB-UniRule"/>
</dbReference>
<dbReference type="GO" id="GO:0006351">
    <property type="term" value="P:DNA-templated transcription"/>
    <property type="evidence" value="ECO:0007669"/>
    <property type="project" value="UniProtKB-UniRule"/>
</dbReference>
<dbReference type="PANTHER" id="PTHR19376">
    <property type="entry name" value="DNA-DIRECTED RNA POLYMERASE"/>
    <property type="match status" value="1"/>
</dbReference>
<keyword evidence="11" id="KW-1185">Reference proteome</keyword>
<dbReference type="CDD" id="cd02655">
    <property type="entry name" value="RNAP_beta'_C"/>
    <property type="match status" value="1"/>
</dbReference>
<keyword evidence="5 7" id="KW-0804">Transcription</keyword>
<dbReference type="InterPro" id="IPR044893">
    <property type="entry name" value="RNA_pol_Rpb1_clamp_domain"/>
</dbReference>
<reference evidence="11" key="1">
    <citation type="submission" date="2012-06" db="EMBL/GenBank/DDBJ databases">
        <title>The complete genome of Flexibacter litoralis DSM 6794.</title>
        <authorList>
            <person name="Lucas S."/>
            <person name="Copeland A."/>
            <person name="Lapidus A."/>
            <person name="Glavina del Rio T."/>
            <person name="Dalin E."/>
            <person name="Tice H."/>
            <person name="Bruce D."/>
            <person name="Goodwin L."/>
            <person name="Pitluck S."/>
            <person name="Peters L."/>
            <person name="Ovchinnikova G."/>
            <person name="Lu M."/>
            <person name="Kyrpides N."/>
            <person name="Mavromatis K."/>
            <person name="Ivanova N."/>
            <person name="Brettin T."/>
            <person name="Detter J.C."/>
            <person name="Han C."/>
            <person name="Larimer F."/>
            <person name="Land M."/>
            <person name="Hauser L."/>
            <person name="Markowitz V."/>
            <person name="Cheng J.-F."/>
            <person name="Hugenholtz P."/>
            <person name="Woyke T."/>
            <person name="Wu D."/>
            <person name="Spring S."/>
            <person name="Lang E."/>
            <person name="Kopitz M."/>
            <person name="Brambilla E."/>
            <person name="Klenk H.-P."/>
            <person name="Eisen J.A."/>
        </authorList>
    </citation>
    <scope>NUCLEOTIDE SEQUENCE [LARGE SCALE GENOMIC DNA]</scope>
    <source>
        <strain evidence="11">ATCC 23117 / DSM 6794 / NBRC 15988 / NCIMB 1366 / Sio-4</strain>
    </source>
</reference>
<feature type="binding site" evidence="7">
    <location>
        <position position="909"/>
    </location>
    <ligand>
        <name>Zn(2+)</name>
        <dbReference type="ChEBI" id="CHEBI:29105"/>
        <label>2</label>
    </ligand>
</feature>
<dbReference type="GO" id="GO:0008270">
    <property type="term" value="F:zinc ion binding"/>
    <property type="evidence" value="ECO:0007669"/>
    <property type="project" value="UniProtKB-UniRule"/>
</dbReference>
<dbReference type="CDD" id="cd01609">
    <property type="entry name" value="RNAP_beta'_N"/>
    <property type="match status" value="1"/>
</dbReference>
<dbReference type="PANTHER" id="PTHR19376:SF54">
    <property type="entry name" value="DNA-DIRECTED RNA POLYMERASE SUBUNIT BETA"/>
    <property type="match status" value="1"/>
</dbReference>
<feature type="binding site" evidence="7">
    <location>
        <position position="479"/>
    </location>
    <ligand>
        <name>Mg(2+)</name>
        <dbReference type="ChEBI" id="CHEBI:18420"/>
    </ligand>
</feature>
<feature type="binding site" evidence="7">
    <location>
        <position position="68"/>
    </location>
    <ligand>
        <name>Zn(2+)</name>
        <dbReference type="ChEBI" id="CHEBI:29105"/>
        <label>1</label>
    </ligand>
</feature>
<comment type="subunit">
    <text evidence="7">The RNAP catalytic core consists of 2 alpha, 1 beta, 1 beta' and 1 omega subunit. When a sigma factor is associated with the core the holoenzyme is formed, which can initiate transcription.</text>
</comment>
<feature type="binding site" evidence="7">
    <location>
        <position position="84"/>
    </location>
    <ligand>
        <name>Zn(2+)</name>
        <dbReference type="ChEBI" id="CHEBI:29105"/>
        <label>1</label>
    </ligand>
</feature>
<evidence type="ECO:0000256" key="3">
    <source>
        <dbReference type="ARBA" id="ARBA00022695"/>
    </source>
</evidence>
<feature type="binding site" evidence="7">
    <location>
        <position position="902"/>
    </location>
    <ligand>
        <name>Zn(2+)</name>
        <dbReference type="ChEBI" id="CHEBI:29105"/>
        <label>2</label>
    </ligand>
</feature>
<dbReference type="Pfam" id="PF04997">
    <property type="entry name" value="RNA_pol_Rpb1_1"/>
    <property type="match status" value="1"/>
</dbReference>
<comment type="function">
    <text evidence="7 8">DNA-dependent RNA polymerase catalyzes the transcription of DNA into RNA using the four ribonucleoside triphosphates as substrates.</text>
</comment>
<dbReference type="STRING" id="880071.Fleli_2255"/>
<keyword evidence="7" id="KW-0862">Zinc</keyword>
<comment type="cofactor">
    <cofactor evidence="7">
        <name>Zn(2+)</name>
        <dbReference type="ChEBI" id="CHEBI:29105"/>
    </cofactor>
    <text evidence="7">Binds 2 Zn(2+) ions per subunit.</text>
</comment>
<evidence type="ECO:0000256" key="7">
    <source>
        <dbReference type="HAMAP-Rule" id="MF_01322"/>
    </source>
</evidence>
<gene>
    <name evidence="7" type="primary">rpoC</name>
    <name evidence="10" type="ordered locus">Fleli_2255</name>
</gene>
<feature type="domain" description="RNA polymerase N-terminal" evidence="9">
    <location>
        <begin position="252"/>
        <end position="531"/>
    </location>
</feature>
<keyword evidence="4 7" id="KW-0479">Metal-binding</keyword>
<protein>
    <recommendedName>
        <fullName evidence="7">DNA-directed RNA polymerase subunit beta'</fullName>
        <shortName evidence="7">RNAP subunit beta'</shortName>
        <ecNumber evidence="7">2.7.7.6</ecNumber>
    </recommendedName>
    <alternativeName>
        <fullName evidence="7">RNA polymerase subunit beta'</fullName>
    </alternativeName>
    <alternativeName>
        <fullName evidence="7">Transcriptase subunit beta'</fullName>
    </alternativeName>
</protein>
<dbReference type="InterPro" id="IPR045867">
    <property type="entry name" value="DNA-dir_RpoC_beta_prime"/>
</dbReference>
<evidence type="ECO:0000256" key="1">
    <source>
        <dbReference type="ARBA" id="ARBA00022478"/>
    </source>
</evidence>
<dbReference type="Gene3D" id="2.40.40.20">
    <property type="match status" value="1"/>
</dbReference>
<dbReference type="RefSeq" id="WP_014798078.1">
    <property type="nucleotide sequence ID" value="NC_018018.1"/>
</dbReference>
<keyword evidence="2 7" id="KW-0808">Transferase</keyword>
<dbReference type="Pfam" id="PF04998">
    <property type="entry name" value="RNA_pol_Rpb1_5"/>
    <property type="match status" value="1"/>
</dbReference>
<dbReference type="HOGENOM" id="CLU_000524_3_1_10"/>
<dbReference type="Gene3D" id="1.10.132.30">
    <property type="match status" value="1"/>
</dbReference>
<evidence type="ECO:0000259" key="9">
    <source>
        <dbReference type="SMART" id="SM00663"/>
    </source>
</evidence>
<dbReference type="Gene3D" id="1.10.150.390">
    <property type="match status" value="1"/>
</dbReference>
<dbReference type="InterPro" id="IPR007066">
    <property type="entry name" value="RNA_pol_Rpb1_3"/>
</dbReference>
<organism evidence="10 11">
    <name type="scientific">Bernardetia litoralis (strain ATCC 23117 / DSM 6794 / NBRC 15988 / NCIMB 1366 / Fx l1 / Sio-4)</name>
    <name type="common">Flexibacter litoralis</name>
    <dbReference type="NCBI Taxonomy" id="880071"/>
    <lineage>
        <taxon>Bacteria</taxon>
        <taxon>Pseudomonadati</taxon>
        <taxon>Bacteroidota</taxon>
        <taxon>Cytophagia</taxon>
        <taxon>Cytophagales</taxon>
        <taxon>Bernardetiaceae</taxon>
        <taxon>Bernardetia</taxon>
    </lineage>
</organism>
<dbReference type="InterPro" id="IPR042102">
    <property type="entry name" value="RNA_pol_Rpb1_3_sf"/>
</dbReference>
<evidence type="ECO:0000256" key="4">
    <source>
        <dbReference type="ARBA" id="ARBA00022723"/>
    </source>
</evidence>
<dbReference type="InterPro" id="IPR007080">
    <property type="entry name" value="RNA_pol_Rpb1_1"/>
</dbReference>
<dbReference type="EMBL" id="CP003345">
    <property type="protein sequence ID" value="AFM04632.1"/>
    <property type="molecule type" value="Genomic_DNA"/>
</dbReference>
<dbReference type="Pfam" id="PF00623">
    <property type="entry name" value="RNA_pol_Rpb1_2"/>
    <property type="match status" value="2"/>
</dbReference>
<dbReference type="SMART" id="SM00663">
    <property type="entry name" value="RPOLA_N"/>
    <property type="match status" value="1"/>
</dbReference>
<dbReference type="GO" id="GO:0003899">
    <property type="term" value="F:DNA-directed RNA polymerase activity"/>
    <property type="evidence" value="ECO:0007669"/>
    <property type="project" value="UniProtKB-UniRule"/>
</dbReference>
<dbReference type="InterPro" id="IPR006592">
    <property type="entry name" value="RNA_pol_N"/>
</dbReference>
<dbReference type="Pfam" id="PF04983">
    <property type="entry name" value="RNA_pol_Rpb1_3"/>
    <property type="match status" value="1"/>
</dbReference>
<feature type="binding site" evidence="7">
    <location>
        <position position="912"/>
    </location>
    <ligand>
        <name>Zn(2+)</name>
        <dbReference type="ChEBI" id="CHEBI:29105"/>
        <label>2</label>
    </ligand>
</feature>
<dbReference type="PATRIC" id="fig|880071.3.peg.2245"/>
<dbReference type="KEGG" id="fli:Fleli_2255"/>
<feature type="binding site" evidence="7">
    <location>
        <position position="81"/>
    </location>
    <ligand>
        <name>Zn(2+)</name>
        <dbReference type="ChEBI" id="CHEBI:29105"/>
        <label>1</label>
    </ligand>
</feature>
<feature type="binding site" evidence="7">
    <location>
        <position position="66"/>
    </location>
    <ligand>
        <name>Zn(2+)</name>
        <dbReference type="ChEBI" id="CHEBI:29105"/>
        <label>1</label>
    </ligand>
</feature>
<keyword evidence="7" id="KW-0460">Magnesium</keyword>
<dbReference type="GO" id="GO:0000428">
    <property type="term" value="C:DNA-directed RNA polymerase complex"/>
    <property type="evidence" value="ECO:0007669"/>
    <property type="project" value="UniProtKB-KW"/>
</dbReference>
<feature type="binding site" evidence="7">
    <location>
        <position position="827"/>
    </location>
    <ligand>
        <name>Zn(2+)</name>
        <dbReference type="ChEBI" id="CHEBI:29105"/>
        <label>2</label>
    </ligand>
</feature>
<evidence type="ECO:0000313" key="11">
    <source>
        <dbReference type="Proteomes" id="UP000006054"/>
    </source>
</evidence>
<dbReference type="NCBIfam" id="TIGR02386">
    <property type="entry name" value="rpoC_TIGR"/>
    <property type="match status" value="1"/>
</dbReference>
<comment type="cofactor">
    <cofactor evidence="7">
        <name>Mg(2+)</name>
        <dbReference type="ChEBI" id="CHEBI:18420"/>
    </cofactor>
    <text evidence="7">Binds 1 Mg(2+) ion per subunit.</text>
</comment>
<comment type="similarity">
    <text evidence="7 8">Belongs to the RNA polymerase beta' chain family.</text>
</comment>
<evidence type="ECO:0000256" key="5">
    <source>
        <dbReference type="ARBA" id="ARBA00023163"/>
    </source>
</evidence>
<dbReference type="EC" id="2.7.7.6" evidence="7"/>
<accession>I4AKZ7</accession>
<dbReference type="InterPro" id="IPR012754">
    <property type="entry name" value="DNA-dir_RpoC_beta_prime_bact"/>
</dbReference>
<dbReference type="Gene3D" id="1.10.1790.20">
    <property type="match status" value="1"/>
</dbReference>
<dbReference type="SUPFAM" id="SSF64484">
    <property type="entry name" value="beta and beta-prime subunits of DNA dependent RNA-polymerase"/>
    <property type="match status" value="1"/>
</dbReference>
<dbReference type="Gene3D" id="1.10.40.90">
    <property type="match status" value="1"/>
</dbReference>
<dbReference type="InterPro" id="IPR038120">
    <property type="entry name" value="Rpb1_funnel_sf"/>
</dbReference>
<dbReference type="OrthoDB" id="9815296at2"/>
<dbReference type="InterPro" id="IPR007083">
    <property type="entry name" value="RNA_pol_Rpb1_4"/>
</dbReference>
<comment type="catalytic activity">
    <reaction evidence="6 7 8">
        <text>RNA(n) + a ribonucleoside 5'-triphosphate = RNA(n+1) + diphosphate</text>
        <dbReference type="Rhea" id="RHEA:21248"/>
        <dbReference type="Rhea" id="RHEA-COMP:14527"/>
        <dbReference type="Rhea" id="RHEA-COMP:17342"/>
        <dbReference type="ChEBI" id="CHEBI:33019"/>
        <dbReference type="ChEBI" id="CHEBI:61557"/>
        <dbReference type="ChEBI" id="CHEBI:140395"/>
        <dbReference type="EC" id="2.7.7.6"/>
    </reaction>
</comment>
<dbReference type="InterPro" id="IPR007081">
    <property type="entry name" value="RNA_pol_Rpb1_5"/>
</dbReference>
<dbReference type="Pfam" id="PF05000">
    <property type="entry name" value="RNA_pol_Rpb1_4"/>
    <property type="match status" value="1"/>
</dbReference>
<dbReference type="eggNOG" id="COG0086">
    <property type="taxonomic scope" value="Bacteria"/>
</dbReference>
<dbReference type="Proteomes" id="UP000006054">
    <property type="component" value="Chromosome"/>
</dbReference>
<keyword evidence="3 7" id="KW-0548">Nucleotidyltransferase</keyword>